<dbReference type="GO" id="GO:0003677">
    <property type="term" value="F:DNA binding"/>
    <property type="evidence" value="ECO:0007669"/>
    <property type="project" value="InterPro"/>
</dbReference>
<sequence>MFVKLKSAFVFGINAYGVEVEVDSSKGLPAFVIVGLADNAIKESKERVRSALLNSSIPFKATRLTVNLSPADVKKEGSQFDLPIAIAIAIVNGVEISKNLEEFLFAAELSLDGKLRPVSGILPISIHAKKHNLNLVVAKENAYEASLAKASIYAFDNLSQVLGFLNGYVDAKLYEANIVFEKVDYEVDFSEIKGQHRAIRAALIAASGFHNIMLIGPPGTGKSMLAQRIPTIMPPMSEEEIIETTKIYSVAGLSKGSVITKRPFRAPHHTASDISLIGGGADAKPGEISLAHNGVLFLDELPEFKRNVIEVLRQPLENGYINVSRAKFTVNYPANFMLIGAANPCPCGYYGSKVKKCICSFDQIRRYRSKISGPFLDRIDLYVEMPEIDYDIIQAESTYTSYDLMQKVIEAREFQKNRFFEEKIKTNSQLTPRLIKKYCKLDFQAEQTLKQAMKVLHFSARSYTKVLKVARTIADLAKSDIILDSHIKEAISYRYVEN</sequence>
<dbReference type="InterPro" id="IPR027417">
    <property type="entry name" value="P-loop_NTPase"/>
</dbReference>
<dbReference type="SUPFAM" id="SSF52540">
    <property type="entry name" value="P-loop containing nucleoside triphosphate hydrolases"/>
    <property type="match status" value="1"/>
</dbReference>
<dbReference type="InterPro" id="IPR003593">
    <property type="entry name" value="AAA+_ATPase"/>
</dbReference>
<dbReference type="NCBIfam" id="TIGR00368">
    <property type="entry name" value="YifB family Mg chelatase-like AAA ATPase"/>
    <property type="match status" value="1"/>
</dbReference>
<dbReference type="InterPro" id="IPR045006">
    <property type="entry name" value="CHLI-like"/>
</dbReference>
<gene>
    <name evidence="5" type="ORF">SAMN05660835_01181</name>
</gene>
<dbReference type="AlphaFoldDB" id="A0A1G6NEG3"/>
<comment type="similarity">
    <text evidence="1">Belongs to the Mg-chelatase subunits D/I family. ComM subfamily.</text>
</comment>
<dbReference type="InterPro" id="IPR014721">
    <property type="entry name" value="Ribsml_uS5_D2-typ_fold_subgr"/>
</dbReference>
<protein>
    <submittedName>
        <fullName evidence="5">Magnesium chelatase family protein</fullName>
    </submittedName>
</protein>
<dbReference type="Pfam" id="PF13335">
    <property type="entry name" value="Mg_chelatase_C"/>
    <property type="match status" value="1"/>
</dbReference>
<evidence type="ECO:0000256" key="3">
    <source>
        <dbReference type="ARBA" id="ARBA00022840"/>
    </source>
</evidence>
<reference evidence="6" key="1">
    <citation type="submission" date="2016-10" db="EMBL/GenBank/DDBJ databases">
        <authorList>
            <person name="Varghese N."/>
            <person name="Submissions S."/>
        </authorList>
    </citation>
    <scope>NUCLEOTIDE SEQUENCE [LARGE SCALE GENOMIC DNA]</scope>
    <source>
        <strain evidence="6">DSM 8415</strain>
    </source>
</reference>
<name>A0A1G6NEG3_9BACT</name>
<dbReference type="SMART" id="SM00382">
    <property type="entry name" value="AAA"/>
    <property type="match status" value="1"/>
</dbReference>
<proteinExistence type="inferred from homology"/>
<dbReference type="EMBL" id="FMYU01000007">
    <property type="protein sequence ID" value="SDC66178.1"/>
    <property type="molecule type" value="Genomic_DNA"/>
</dbReference>
<feature type="domain" description="AAA+ ATPase" evidence="4">
    <location>
        <begin position="208"/>
        <end position="389"/>
    </location>
</feature>
<dbReference type="Gene3D" id="3.30.230.10">
    <property type="match status" value="1"/>
</dbReference>
<keyword evidence="2" id="KW-0547">Nucleotide-binding</keyword>
<evidence type="ECO:0000256" key="1">
    <source>
        <dbReference type="ARBA" id="ARBA00006354"/>
    </source>
</evidence>
<dbReference type="GO" id="GO:0005524">
    <property type="term" value="F:ATP binding"/>
    <property type="evidence" value="ECO:0007669"/>
    <property type="project" value="UniProtKB-KW"/>
</dbReference>
<dbReference type="Pfam" id="PF13541">
    <property type="entry name" value="ChlI"/>
    <property type="match status" value="1"/>
</dbReference>
<dbReference type="InterPro" id="IPR000523">
    <property type="entry name" value="Mg_chelatse_chII-like_cat_dom"/>
</dbReference>
<dbReference type="InterPro" id="IPR020568">
    <property type="entry name" value="Ribosomal_Su5_D2-typ_SF"/>
</dbReference>
<dbReference type="PRINTS" id="PR01657">
    <property type="entry name" value="MCMFAMILY"/>
</dbReference>
<dbReference type="Gene3D" id="3.40.50.300">
    <property type="entry name" value="P-loop containing nucleotide triphosphate hydrolases"/>
    <property type="match status" value="1"/>
</dbReference>
<accession>A0A1G6NEG3</accession>
<dbReference type="InterPro" id="IPR025158">
    <property type="entry name" value="Mg_chelat-rel_C"/>
</dbReference>
<organism evidence="5 6">
    <name type="scientific">Desulfurella multipotens</name>
    <dbReference type="NCBI Taxonomy" id="79269"/>
    <lineage>
        <taxon>Bacteria</taxon>
        <taxon>Pseudomonadati</taxon>
        <taxon>Campylobacterota</taxon>
        <taxon>Desulfurellia</taxon>
        <taxon>Desulfurellales</taxon>
        <taxon>Desulfurellaceae</taxon>
        <taxon>Desulfurella</taxon>
    </lineage>
</organism>
<keyword evidence="6" id="KW-1185">Reference proteome</keyword>
<dbReference type="SUPFAM" id="SSF54211">
    <property type="entry name" value="Ribosomal protein S5 domain 2-like"/>
    <property type="match status" value="1"/>
</dbReference>
<dbReference type="RefSeq" id="WP_092128882.1">
    <property type="nucleotide sequence ID" value="NZ_FMYU01000007.1"/>
</dbReference>
<dbReference type="Pfam" id="PF01078">
    <property type="entry name" value="Mg_chelatase"/>
    <property type="match status" value="1"/>
</dbReference>
<dbReference type="OrthoDB" id="9813147at2"/>
<dbReference type="InterPro" id="IPR004482">
    <property type="entry name" value="Mg_chelat-rel"/>
</dbReference>
<evidence type="ECO:0000256" key="2">
    <source>
        <dbReference type="ARBA" id="ARBA00022741"/>
    </source>
</evidence>
<evidence type="ECO:0000313" key="5">
    <source>
        <dbReference type="EMBL" id="SDC66178.1"/>
    </source>
</evidence>
<dbReference type="Proteomes" id="UP000199411">
    <property type="component" value="Unassembled WGS sequence"/>
</dbReference>
<keyword evidence="3" id="KW-0067">ATP-binding</keyword>
<dbReference type="InterPro" id="IPR001208">
    <property type="entry name" value="MCM_dom"/>
</dbReference>
<dbReference type="PANTHER" id="PTHR32039:SF7">
    <property type="entry name" value="COMPETENCE PROTEIN COMM"/>
    <property type="match status" value="1"/>
</dbReference>
<evidence type="ECO:0000259" key="4">
    <source>
        <dbReference type="SMART" id="SM00382"/>
    </source>
</evidence>
<dbReference type="PANTHER" id="PTHR32039">
    <property type="entry name" value="MAGNESIUM-CHELATASE SUBUNIT CHLI"/>
    <property type="match status" value="1"/>
</dbReference>
<evidence type="ECO:0000313" key="6">
    <source>
        <dbReference type="Proteomes" id="UP000199411"/>
    </source>
</evidence>